<dbReference type="OrthoDB" id="19091at2759"/>
<keyword evidence="2 5" id="KW-0812">Transmembrane</keyword>
<dbReference type="STRING" id="196109.A0A136JKE5"/>
<evidence type="ECO:0000256" key="2">
    <source>
        <dbReference type="ARBA" id="ARBA00022692"/>
    </source>
</evidence>
<keyword evidence="7" id="KW-1185">Reference proteome</keyword>
<dbReference type="AlphaFoldDB" id="A0A136JKE5"/>
<evidence type="ECO:0000313" key="7">
    <source>
        <dbReference type="Proteomes" id="UP000070501"/>
    </source>
</evidence>
<dbReference type="InParanoid" id="A0A136JKE5"/>
<evidence type="ECO:0000256" key="5">
    <source>
        <dbReference type="SAM" id="Phobius"/>
    </source>
</evidence>
<accession>A0A136JKE5</accession>
<sequence>MATGATGIYTTQFLAPLLPVTGAFALPFAGYFSFLSLRVVRRRLHEKHYVGDTSPTPTSVAAVKPDSTSNKLANNELYTDVRSHLSFIENVPFAFTVAAIAELNGAHPTYLSCALGGLLFFRVLHAELGLKGDDAMGKGRPIGYFGTIGTIAGLAAYAAGLTRQFWSKQLQ</sequence>
<name>A0A136JKE5_9PEZI</name>
<reference evidence="7" key="1">
    <citation type="submission" date="2016-02" db="EMBL/GenBank/DDBJ databases">
        <title>Draft genome sequence of Microdochium bolleyi, a fungal endophyte of beachgrass.</title>
        <authorList>
            <consortium name="DOE Joint Genome Institute"/>
            <person name="David A.S."/>
            <person name="May G."/>
            <person name="Haridas S."/>
            <person name="Lim J."/>
            <person name="Wang M."/>
            <person name="Labutti K."/>
            <person name="Lipzen A."/>
            <person name="Barry K."/>
            <person name="Grigoriev I.V."/>
        </authorList>
    </citation>
    <scope>NUCLEOTIDE SEQUENCE [LARGE SCALE GENOMIC DNA]</scope>
    <source>
        <strain evidence="7">J235TASD1</strain>
    </source>
</reference>
<feature type="transmembrane region" description="Helical" evidence="5">
    <location>
        <begin position="13"/>
        <end position="37"/>
    </location>
</feature>
<protein>
    <submittedName>
        <fullName evidence="6">Membrane-associated, eicosanoid/glutathione metabolism protein</fullName>
    </submittedName>
</protein>
<evidence type="ECO:0000256" key="1">
    <source>
        <dbReference type="ARBA" id="ARBA00004370"/>
    </source>
</evidence>
<comment type="subcellular location">
    <subcellularLocation>
        <location evidence="1">Membrane</location>
    </subcellularLocation>
</comment>
<evidence type="ECO:0000256" key="3">
    <source>
        <dbReference type="ARBA" id="ARBA00022989"/>
    </source>
</evidence>
<dbReference type="Proteomes" id="UP000070501">
    <property type="component" value="Unassembled WGS sequence"/>
</dbReference>
<organism evidence="6 7">
    <name type="scientific">Microdochium bolleyi</name>
    <dbReference type="NCBI Taxonomy" id="196109"/>
    <lineage>
        <taxon>Eukaryota</taxon>
        <taxon>Fungi</taxon>
        <taxon>Dikarya</taxon>
        <taxon>Ascomycota</taxon>
        <taxon>Pezizomycotina</taxon>
        <taxon>Sordariomycetes</taxon>
        <taxon>Xylariomycetidae</taxon>
        <taxon>Xylariales</taxon>
        <taxon>Microdochiaceae</taxon>
        <taxon>Microdochium</taxon>
    </lineage>
</organism>
<dbReference type="PANTHER" id="PTHR35814:SF1">
    <property type="entry name" value="GLUTATHIONE S-TRANSFERASE-RELATED"/>
    <property type="match status" value="1"/>
</dbReference>
<dbReference type="SUPFAM" id="SSF161084">
    <property type="entry name" value="MAPEG domain-like"/>
    <property type="match status" value="1"/>
</dbReference>
<feature type="transmembrane region" description="Helical" evidence="5">
    <location>
        <begin position="142"/>
        <end position="161"/>
    </location>
</feature>
<dbReference type="PANTHER" id="PTHR35814">
    <property type="match status" value="1"/>
</dbReference>
<keyword evidence="4 5" id="KW-0472">Membrane</keyword>
<keyword evidence="3 5" id="KW-1133">Transmembrane helix</keyword>
<proteinExistence type="predicted"/>
<dbReference type="Gene3D" id="1.20.120.550">
    <property type="entry name" value="Membrane associated eicosanoid/glutathione metabolism-like domain"/>
    <property type="match status" value="1"/>
</dbReference>
<evidence type="ECO:0000256" key="4">
    <source>
        <dbReference type="ARBA" id="ARBA00023136"/>
    </source>
</evidence>
<dbReference type="GO" id="GO:0016020">
    <property type="term" value="C:membrane"/>
    <property type="evidence" value="ECO:0007669"/>
    <property type="project" value="UniProtKB-SubCell"/>
</dbReference>
<dbReference type="InterPro" id="IPR023352">
    <property type="entry name" value="MAPEG-like_dom_sf"/>
</dbReference>
<feature type="transmembrane region" description="Helical" evidence="5">
    <location>
        <begin position="110"/>
        <end position="130"/>
    </location>
</feature>
<dbReference type="Pfam" id="PF01124">
    <property type="entry name" value="MAPEG"/>
    <property type="match status" value="1"/>
</dbReference>
<dbReference type="InterPro" id="IPR001129">
    <property type="entry name" value="Membr-assoc_MAPEG"/>
</dbReference>
<gene>
    <name evidence="6" type="ORF">Micbo1qcDRAFT_171273</name>
</gene>
<dbReference type="EMBL" id="KQ964245">
    <property type="protein sequence ID" value="KXJ97625.1"/>
    <property type="molecule type" value="Genomic_DNA"/>
</dbReference>
<evidence type="ECO:0000313" key="6">
    <source>
        <dbReference type="EMBL" id="KXJ97625.1"/>
    </source>
</evidence>